<gene>
    <name evidence="1" type="ORF">N482_15250</name>
</gene>
<reference evidence="1 2" key="1">
    <citation type="submission" date="2013-07" db="EMBL/GenBank/DDBJ databases">
        <title>Comparative Genomic and Metabolomic Analysis of Twelve Strains of Pseudoalteromonas luteoviolacea.</title>
        <authorList>
            <person name="Vynne N.G."/>
            <person name="Mansson M."/>
            <person name="Gram L."/>
        </authorList>
    </citation>
    <scope>NUCLEOTIDE SEQUENCE [LARGE SCALE GENOMIC DNA]</scope>
    <source>
        <strain evidence="1 2">NCIMB 1942</strain>
    </source>
</reference>
<accession>A0A162A704</accession>
<proteinExistence type="predicted"/>
<comment type="caution">
    <text evidence="1">The sequence shown here is derived from an EMBL/GenBank/DDBJ whole genome shotgun (WGS) entry which is preliminary data.</text>
</comment>
<sequence>MTLWLLSASMLANSHALKETIATITLRSGQLDVFVNTNFCHGLSLLHNHETWLLGDTELVLLANHTDSEKVKLLKGLILKHTSLSSIGTKLNCKVSQFPIKLGELQKDHHKRGYFRLGCKLPVNKVASVGLSLPKSLGRVYVILVK</sequence>
<evidence type="ECO:0000313" key="2">
    <source>
        <dbReference type="Proteomes" id="UP000076587"/>
    </source>
</evidence>
<evidence type="ECO:0000313" key="1">
    <source>
        <dbReference type="EMBL" id="KZN45133.1"/>
    </source>
</evidence>
<dbReference type="AlphaFoldDB" id="A0A162A704"/>
<dbReference type="EMBL" id="AUXT01000182">
    <property type="protein sequence ID" value="KZN45133.1"/>
    <property type="molecule type" value="Genomic_DNA"/>
</dbReference>
<name>A0A162A704_9GAMM</name>
<organism evidence="1 2">
    <name type="scientific">Pseudoalteromonas luteoviolacea NCIMB 1942</name>
    <dbReference type="NCBI Taxonomy" id="1365253"/>
    <lineage>
        <taxon>Bacteria</taxon>
        <taxon>Pseudomonadati</taxon>
        <taxon>Pseudomonadota</taxon>
        <taxon>Gammaproteobacteria</taxon>
        <taxon>Alteromonadales</taxon>
        <taxon>Pseudoalteromonadaceae</taxon>
        <taxon>Pseudoalteromonas</taxon>
    </lineage>
</organism>
<protein>
    <submittedName>
        <fullName evidence="1">Uncharacterized protein</fullName>
    </submittedName>
</protein>
<dbReference type="Proteomes" id="UP000076587">
    <property type="component" value="Unassembled WGS sequence"/>
</dbReference>
<dbReference type="PATRIC" id="fig|1365253.3.peg.3643"/>